<feature type="region of interest" description="Disordered" evidence="1">
    <location>
        <begin position="1"/>
        <end position="22"/>
    </location>
</feature>
<dbReference type="Proteomes" id="UP000574390">
    <property type="component" value="Unassembled WGS sequence"/>
</dbReference>
<feature type="compositionally biased region" description="Acidic residues" evidence="1">
    <location>
        <begin position="130"/>
        <end position="145"/>
    </location>
</feature>
<sequence length="152" mass="17099">LKENDARRPFAEEVLPSDATGLELGDSISPVAEAVDDEPLFYKVSEDAGLDERMRIRNEAEKARMKVVKDFDDAEGFMEAQRAKGVRGSREINYTAADVREDAQKELFDRQKRGSPRRQRDHEGFASPVDGEETDDDDDDDEEPEGATAHIQ</sequence>
<organism evidence="2 3">
    <name type="scientific">Perkinsus olseni</name>
    <name type="common">Perkinsus atlanticus</name>
    <dbReference type="NCBI Taxonomy" id="32597"/>
    <lineage>
        <taxon>Eukaryota</taxon>
        <taxon>Sar</taxon>
        <taxon>Alveolata</taxon>
        <taxon>Perkinsozoa</taxon>
        <taxon>Perkinsea</taxon>
        <taxon>Perkinsida</taxon>
        <taxon>Perkinsidae</taxon>
        <taxon>Perkinsus</taxon>
    </lineage>
</organism>
<evidence type="ECO:0000313" key="2">
    <source>
        <dbReference type="EMBL" id="KAF4730698.1"/>
    </source>
</evidence>
<feature type="compositionally biased region" description="Basic and acidic residues" evidence="1">
    <location>
        <begin position="98"/>
        <end position="124"/>
    </location>
</feature>
<proteinExistence type="predicted"/>
<evidence type="ECO:0000256" key="1">
    <source>
        <dbReference type="SAM" id="MobiDB-lite"/>
    </source>
</evidence>
<accession>A0A7J6SCT1</accession>
<evidence type="ECO:0000313" key="3">
    <source>
        <dbReference type="Proteomes" id="UP000574390"/>
    </source>
</evidence>
<name>A0A7J6SCT1_PEROL</name>
<dbReference type="EMBL" id="JABANM010015658">
    <property type="protein sequence ID" value="KAF4730698.1"/>
    <property type="molecule type" value="Genomic_DNA"/>
</dbReference>
<feature type="non-terminal residue" evidence="2">
    <location>
        <position position="1"/>
    </location>
</feature>
<reference evidence="2 3" key="1">
    <citation type="submission" date="2020-04" db="EMBL/GenBank/DDBJ databases">
        <title>Perkinsus olseni comparative genomics.</title>
        <authorList>
            <person name="Bogema D.R."/>
        </authorList>
    </citation>
    <scope>NUCLEOTIDE SEQUENCE [LARGE SCALE GENOMIC DNA]</scope>
    <source>
        <strain evidence="2">ATCC PRA-205</strain>
    </source>
</reference>
<comment type="caution">
    <text evidence="2">The sequence shown here is derived from an EMBL/GenBank/DDBJ whole genome shotgun (WGS) entry which is preliminary data.</text>
</comment>
<dbReference type="AlphaFoldDB" id="A0A7J6SCT1"/>
<gene>
    <name evidence="2" type="ORF">FOZ62_016562</name>
</gene>
<feature type="region of interest" description="Disordered" evidence="1">
    <location>
        <begin position="97"/>
        <end position="152"/>
    </location>
</feature>
<protein>
    <submittedName>
        <fullName evidence="2">Uncharacterized protein</fullName>
    </submittedName>
</protein>
<feature type="compositionally biased region" description="Basic and acidic residues" evidence="1">
    <location>
        <begin position="1"/>
        <end position="11"/>
    </location>
</feature>